<evidence type="ECO:0000256" key="13">
    <source>
        <dbReference type="ARBA" id="ARBA00042775"/>
    </source>
</evidence>
<reference evidence="15 16" key="1">
    <citation type="submission" date="2015-07" db="EMBL/GenBank/DDBJ databases">
        <authorList>
            <person name="Noorani M."/>
        </authorList>
    </citation>
    <scope>NUCLEOTIDE SEQUENCE [LARGE SCALE GENOMIC DNA]</scope>
    <source>
        <strain evidence="15 16">CECT 7802</strain>
    </source>
</reference>
<sequence>MAETKRRKKKSNMAVWVVLGLLILALGGFGVGGFGSSLSTVASVGDRDITVQEYADALQAEQARVGQQFGQRLTIQQMQALGLDRRVMERLLAGAALEEEADRVGLSIGDGEVARRIRENPAFGGIAGGFDREGYAFALDRAGLSERAYEEQIRNDIARELLQAAVVGGTEAPATYVDTLTRYVAETRDVTLTPVTVADLAGGQIAPTEDDLQTFYDENQALFETPELRAITYAWVAPDRIVDGIEVDEVQLREVYEDRIDQYRQPARVLAERLAFADTAAAEAALAAIESGEMTFDALVEDRGLTLDDVDQGEIAQSDVDADVADALFALEEPGIAGPVETSLGPALFRVNAILNPTEITFEEVRDSLVAEVGLDTARRSIDADREMMDDMLAGGATLEELAADTMLTLGTVRWDAGGDDQGADIAAYDEFRAVARAAQSGDFPELETLSDGGLFALRLDEIVPPTVPPLSQLRGEVEAAWRAQTQSRQLTERAAALAASDTDVPAAPSEEIIGLARDATLEGTPRTLVSEIFAAEDGVRIAIEGDDQRAYIVSIDAVNVPDLTAGEAEDIRAAVEQQAGQTIASDVFEGYGQAIQDSAGFTVDQQSVQAIQAQLGGTYGG</sequence>
<evidence type="ECO:0000256" key="12">
    <source>
        <dbReference type="ARBA" id="ARBA00040743"/>
    </source>
</evidence>
<keyword evidence="15" id="KW-0413">Isomerase</keyword>
<dbReference type="InterPro" id="IPR027304">
    <property type="entry name" value="Trigger_fact/SurA_dom_sf"/>
</dbReference>
<dbReference type="InterPro" id="IPR052029">
    <property type="entry name" value="PpiD_chaperone"/>
</dbReference>
<evidence type="ECO:0000256" key="2">
    <source>
        <dbReference type="ARBA" id="ARBA00018370"/>
    </source>
</evidence>
<comment type="similarity">
    <text evidence="11">Belongs to the PpiD chaperone family.</text>
</comment>
<keyword evidence="7" id="KW-0472">Membrane</keyword>
<keyword evidence="3" id="KW-1003">Cell membrane</keyword>
<evidence type="ECO:0000256" key="3">
    <source>
        <dbReference type="ARBA" id="ARBA00022475"/>
    </source>
</evidence>
<dbReference type="SUPFAM" id="SSF109998">
    <property type="entry name" value="Triger factor/SurA peptide-binding domain-like"/>
    <property type="match status" value="1"/>
</dbReference>
<evidence type="ECO:0000256" key="6">
    <source>
        <dbReference type="ARBA" id="ARBA00022989"/>
    </source>
</evidence>
<name>A0A0M6YME2_9RHOB</name>
<evidence type="ECO:0000256" key="9">
    <source>
        <dbReference type="ARBA" id="ARBA00030642"/>
    </source>
</evidence>
<dbReference type="SUPFAM" id="SSF54534">
    <property type="entry name" value="FKBP-like"/>
    <property type="match status" value="1"/>
</dbReference>
<dbReference type="InterPro" id="IPR046357">
    <property type="entry name" value="PPIase_dom_sf"/>
</dbReference>
<evidence type="ECO:0000256" key="11">
    <source>
        <dbReference type="ARBA" id="ARBA00038408"/>
    </source>
</evidence>
<dbReference type="Pfam" id="PF13145">
    <property type="entry name" value="Rotamase_2"/>
    <property type="match status" value="1"/>
</dbReference>
<keyword evidence="4" id="KW-0997">Cell inner membrane</keyword>
<comment type="subcellular location">
    <subcellularLocation>
        <location evidence="1">Cell inner membrane</location>
        <topology evidence="1">Single-pass type II membrane protein</topology>
        <orientation evidence="1">Periplasmic side</orientation>
    </subcellularLocation>
</comment>
<evidence type="ECO:0000256" key="10">
    <source>
        <dbReference type="ARBA" id="ARBA00031484"/>
    </source>
</evidence>
<evidence type="ECO:0000313" key="15">
    <source>
        <dbReference type="EMBL" id="CTQ51009.1"/>
    </source>
</evidence>
<proteinExistence type="inferred from homology"/>
<keyword evidence="5" id="KW-0812">Transmembrane</keyword>
<accession>A0A0M6YME2</accession>
<keyword evidence="16" id="KW-1185">Reference proteome</keyword>
<dbReference type="Pfam" id="PF13624">
    <property type="entry name" value="SurA_N_3"/>
    <property type="match status" value="1"/>
</dbReference>
<evidence type="ECO:0000256" key="8">
    <source>
        <dbReference type="ARBA" id="ARBA00023186"/>
    </source>
</evidence>
<dbReference type="AlphaFoldDB" id="A0A0M6YME2"/>
<dbReference type="GO" id="GO:0003755">
    <property type="term" value="F:peptidyl-prolyl cis-trans isomerase activity"/>
    <property type="evidence" value="ECO:0007669"/>
    <property type="project" value="InterPro"/>
</dbReference>
<evidence type="ECO:0000259" key="14">
    <source>
        <dbReference type="Pfam" id="PF13145"/>
    </source>
</evidence>
<keyword evidence="6" id="KW-1133">Transmembrane helix</keyword>
<gene>
    <name evidence="15" type="primary">ppiD</name>
    <name evidence="15" type="ORF">JDO7802_03043</name>
</gene>
<keyword evidence="8" id="KW-0143">Chaperone</keyword>
<dbReference type="Proteomes" id="UP000049222">
    <property type="component" value="Unassembled WGS sequence"/>
</dbReference>
<evidence type="ECO:0000256" key="1">
    <source>
        <dbReference type="ARBA" id="ARBA00004382"/>
    </source>
</evidence>
<organism evidence="15 16">
    <name type="scientific">Jannaschia donghaensis</name>
    <dbReference type="NCBI Taxonomy" id="420998"/>
    <lineage>
        <taxon>Bacteria</taxon>
        <taxon>Pseudomonadati</taxon>
        <taxon>Pseudomonadota</taxon>
        <taxon>Alphaproteobacteria</taxon>
        <taxon>Rhodobacterales</taxon>
        <taxon>Roseobacteraceae</taxon>
        <taxon>Jannaschia</taxon>
    </lineage>
</organism>
<evidence type="ECO:0000256" key="4">
    <source>
        <dbReference type="ARBA" id="ARBA00022519"/>
    </source>
</evidence>
<dbReference type="STRING" id="420998.JDO7802_03043"/>
<dbReference type="EMBL" id="CXSU01000012">
    <property type="protein sequence ID" value="CTQ51009.1"/>
    <property type="molecule type" value="Genomic_DNA"/>
</dbReference>
<protein>
    <recommendedName>
        <fullName evidence="2">Parvulin-like PPIase</fullName>
    </recommendedName>
    <alternativeName>
        <fullName evidence="9">Peptidyl-prolyl cis-trans isomerase plp</fullName>
    </alternativeName>
    <alternativeName>
        <fullName evidence="12">Periplasmic chaperone PpiD</fullName>
    </alternativeName>
    <alternativeName>
        <fullName evidence="13">Periplasmic folding chaperone</fullName>
    </alternativeName>
    <alternativeName>
        <fullName evidence="10">Rotamase plp</fullName>
    </alternativeName>
</protein>
<dbReference type="GO" id="GO:0005886">
    <property type="term" value="C:plasma membrane"/>
    <property type="evidence" value="ECO:0007669"/>
    <property type="project" value="UniProtKB-SubCell"/>
</dbReference>
<dbReference type="PANTHER" id="PTHR47529">
    <property type="entry name" value="PEPTIDYL-PROLYL CIS-TRANS ISOMERASE D"/>
    <property type="match status" value="1"/>
</dbReference>
<evidence type="ECO:0000313" key="16">
    <source>
        <dbReference type="Proteomes" id="UP000049222"/>
    </source>
</evidence>
<dbReference type="PANTHER" id="PTHR47529:SF1">
    <property type="entry name" value="PERIPLASMIC CHAPERONE PPID"/>
    <property type="match status" value="1"/>
</dbReference>
<feature type="domain" description="PpiC" evidence="14">
    <location>
        <begin position="247"/>
        <end position="367"/>
    </location>
</feature>
<dbReference type="Gene3D" id="1.10.4030.10">
    <property type="entry name" value="Porin chaperone SurA, peptide-binding domain"/>
    <property type="match status" value="1"/>
</dbReference>
<evidence type="ECO:0000256" key="5">
    <source>
        <dbReference type="ARBA" id="ARBA00022692"/>
    </source>
</evidence>
<dbReference type="Gene3D" id="3.10.50.40">
    <property type="match status" value="1"/>
</dbReference>
<evidence type="ECO:0000256" key="7">
    <source>
        <dbReference type="ARBA" id="ARBA00023136"/>
    </source>
</evidence>
<dbReference type="InterPro" id="IPR000297">
    <property type="entry name" value="PPIase_PpiC"/>
</dbReference>